<dbReference type="EMBL" id="BARU01046701">
    <property type="protein sequence ID" value="GAH92706.1"/>
    <property type="molecule type" value="Genomic_DNA"/>
</dbReference>
<feature type="non-terminal residue" evidence="1">
    <location>
        <position position="1"/>
    </location>
</feature>
<sequence length="124" mass="13957">LSSPGREDTSHPSHIVAQDYYVRGLHGIKPSVHCISRISNNENRLIRYIEALRGVPWLWGADYKTGDNDPQKHQSELPSAIGIECADLIISALRAMGNDKLKYIKANRFAQGEYTVPLIEERTI</sequence>
<accession>X1JDB9</accession>
<gene>
    <name evidence="1" type="ORF">S03H2_70324</name>
</gene>
<comment type="caution">
    <text evidence="1">The sequence shown here is derived from an EMBL/GenBank/DDBJ whole genome shotgun (WGS) entry which is preliminary data.</text>
</comment>
<organism evidence="1">
    <name type="scientific">marine sediment metagenome</name>
    <dbReference type="NCBI Taxonomy" id="412755"/>
    <lineage>
        <taxon>unclassified sequences</taxon>
        <taxon>metagenomes</taxon>
        <taxon>ecological metagenomes</taxon>
    </lineage>
</organism>
<evidence type="ECO:0000313" key="1">
    <source>
        <dbReference type="EMBL" id="GAH92706.1"/>
    </source>
</evidence>
<reference evidence="1" key="1">
    <citation type="journal article" date="2014" name="Front. Microbiol.">
        <title>High frequency of phylogenetically diverse reductive dehalogenase-homologous genes in deep subseafloor sedimentary metagenomes.</title>
        <authorList>
            <person name="Kawai M."/>
            <person name="Futagami T."/>
            <person name="Toyoda A."/>
            <person name="Takaki Y."/>
            <person name="Nishi S."/>
            <person name="Hori S."/>
            <person name="Arai W."/>
            <person name="Tsubouchi T."/>
            <person name="Morono Y."/>
            <person name="Uchiyama I."/>
            <person name="Ito T."/>
            <person name="Fujiyama A."/>
            <person name="Inagaki F."/>
            <person name="Takami H."/>
        </authorList>
    </citation>
    <scope>NUCLEOTIDE SEQUENCE</scope>
    <source>
        <strain evidence="1">Expedition CK06-06</strain>
    </source>
</reference>
<dbReference type="AlphaFoldDB" id="X1JDB9"/>
<protein>
    <submittedName>
        <fullName evidence="1">Uncharacterized protein</fullName>
    </submittedName>
</protein>
<feature type="non-terminal residue" evidence="1">
    <location>
        <position position="124"/>
    </location>
</feature>
<proteinExistence type="predicted"/>
<name>X1JDB9_9ZZZZ</name>